<evidence type="ECO:0008006" key="3">
    <source>
        <dbReference type="Google" id="ProtNLM"/>
    </source>
</evidence>
<protein>
    <recommendedName>
        <fullName evidence="3">DNA/RNA-binding protein Alba-like domain-containing protein</fullName>
    </recommendedName>
</protein>
<keyword evidence="2" id="KW-1185">Reference proteome</keyword>
<accession>A0A1N6LWS7</accession>
<reference evidence="1 2" key="2">
    <citation type="journal article" date="2013" name="PLoS ONE">
        <title>Whole genome mapping and re-organization of the nuclear and mitochondrial genomes of Babesia microti isolates.</title>
        <authorList>
            <person name="Cornillot E."/>
            <person name="Dassouli A."/>
            <person name="Garg A."/>
            <person name="Pachikara N."/>
            <person name="Randazzo S."/>
            <person name="Depoix D."/>
            <person name="Carcy B."/>
            <person name="Delbecq S."/>
            <person name="Frutos R."/>
            <person name="Silva J.C."/>
            <person name="Sutton R."/>
            <person name="Krause P.J."/>
            <person name="Mamoun C.B."/>
        </authorList>
    </citation>
    <scope>NUCLEOTIDE SEQUENCE [LARGE SCALE GENOMIC DNA]</scope>
    <source>
        <strain evidence="1 2">RI</strain>
    </source>
</reference>
<evidence type="ECO:0000313" key="1">
    <source>
        <dbReference type="EMBL" id="SIO73329.1"/>
    </source>
</evidence>
<dbReference type="VEuPathDB" id="PiroplasmaDB:BMR1_01G01870_2"/>
<dbReference type="KEGG" id="bmic:BMR1_01G01870_2"/>
<evidence type="ECO:0000313" key="2">
    <source>
        <dbReference type="Proteomes" id="UP000002899"/>
    </source>
</evidence>
<proteinExistence type="predicted"/>
<dbReference type="AlphaFoldDB" id="A0A1N6LWS7"/>
<reference evidence="1 2" key="1">
    <citation type="journal article" date="2012" name="Nucleic Acids Res.">
        <title>Sequencing of the smallest Apicomplexan genome from the human pathogen Babesia microti.</title>
        <authorList>
            <person name="Cornillot E."/>
            <person name="Hadj-Kaddour K."/>
            <person name="Dassouli A."/>
            <person name="Noel B."/>
            <person name="Ranwez V."/>
            <person name="Vacherie B."/>
            <person name="Augagneur Y."/>
            <person name="Bres V."/>
            <person name="Duclos A."/>
            <person name="Randazzo S."/>
            <person name="Carcy B."/>
            <person name="Debierre-Grockiego F."/>
            <person name="Delbecq S."/>
            <person name="Moubri-Menage K."/>
            <person name="Shams-Eldin H."/>
            <person name="Usmani-Brown S."/>
            <person name="Bringaud F."/>
            <person name="Wincker P."/>
            <person name="Vivares C.P."/>
            <person name="Schwarz R.T."/>
            <person name="Schetters T.P."/>
            <person name="Krause P.J."/>
            <person name="Gorenflot A."/>
            <person name="Berry V."/>
            <person name="Barbe V."/>
            <person name="Ben Mamoun C."/>
        </authorList>
    </citation>
    <scope>NUCLEOTIDE SEQUENCE [LARGE SCALE GENOMIC DNA]</scope>
    <source>
        <strain evidence="1 2">RI</strain>
    </source>
</reference>
<reference evidence="1 2" key="3">
    <citation type="journal article" date="2016" name="Sci. Rep.">
        <title>Genome-wide diversity and gene expression profiling of Babesia microti isolates identify polymorphic genes that mediate host-pathogen interactions.</title>
        <authorList>
            <person name="Silva J.C."/>
            <person name="Cornillot E."/>
            <person name="McCracken C."/>
            <person name="Usmani-Brown S."/>
            <person name="Dwivedi A."/>
            <person name="Ifeonu O.O."/>
            <person name="Crabtree J."/>
            <person name="Gotia H.T."/>
            <person name="Virji A.Z."/>
            <person name="Reynes C."/>
            <person name="Colinge J."/>
            <person name="Kumar V."/>
            <person name="Lawres L."/>
            <person name="Pazzi J.E."/>
            <person name="Pablo J.V."/>
            <person name="Hung C."/>
            <person name="Brancato J."/>
            <person name="Kumari P."/>
            <person name="Orvis J."/>
            <person name="Tretina K."/>
            <person name="Chibucos M."/>
            <person name="Ott S."/>
            <person name="Sadzewicz L."/>
            <person name="Sengamalay N."/>
            <person name="Shetty A.C."/>
            <person name="Su Q."/>
            <person name="Tallon L."/>
            <person name="Fraser C.M."/>
            <person name="Frutos R."/>
            <person name="Molina D.M."/>
            <person name="Krause P.J."/>
            <person name="Ben Mamoun C."/>
        </authorList>
    </citation>
    <scope>NUCLEOTIDE SEQUENCE [LARGE SCALE GENOMIC DNA]</scope>
    <source>
        <strain evidence="1 2">RI</strain>
    </source>
</reference>
<dbReference type="EMBL" id="FO082871">
    <property type="protein sequence ID" value="SIO73329.1"/>
    <property type="molecule type" value="Genomic_DNA"/>
</dbReference>
<name>A0A1N6LWS7_BABMR</name>
<dbReference type="GeneID" id="33043608"/>
<gene>
    <name evidence="1" type="ORF">BMR1_01G01870_2</name>
</gene>
<organism evidence="1 2">
    <name type="scientific">Babesia microti (strain RI)</name>
    <dbReference type="NCBI Taxonomy" id="1133968"/>
    <lineage>
        <taxon>Eukaryota</taxon>
        <taxon>Sar</taxon>
        <taxon>Alveolata</taxon>
        <taxon>Apicomplexa</taxon>
        <taxon>Aconoidasida</taxon>
        <taxon>Piroplasmida</taxon>
        <taxon>Babesiidae</taxon>
        <taxon>Babesia</taxon>
    </lineage>
</organism>
<sequence length="101" mass="10983">MTTDNIIIVDSKTSIHDVVEEINCLIANGSENLIAEIHSPLKCVVKAISIVEIVKRVNTGVNVEIKNSNFLNGECNGSKRRGIATVIIKLERSGNCVHVTK</sequence>
<dbReference type="RefSeq" id="XP_021337431.1">
    <property type="nucleotide sequence ID" value="XM_021482829.1"/>
</dbReference>
<dbReference type="Proteomes" id="UP000002899">
    <property type="component" value="Chromosome I"/>
</dbReference>